<evidence type="ECO:0000256" key="5">
    <source>
        <dbReference type="SAM" id="Phobius"/>
    </source>
</evidence>
<comment type="caution">
    <text evidence="7">The sequence shown here is derived from an EMBL/GenBank/DDBJ whole genome shotgun (WGS) entry which is preliminary data.</text>
</comment>
<accession>A0ABP0NEE0</accession>
<dbReference type="InterPro" id="IPR001876">
    <property type="entry name" value="Znf_RanBP2"/>
</dbReference>
<protein>
    <recommendedName>
        <fullName evidence="6">RanBP2-type domain-containing protein</fullName>
    </recommendedName>
</protein>
<dbReference type="EMBL" id="CAXAMN010021618">
    <property type="protein sequence ID" value="CAK9061462.1"/>
    <property type="molecule type" value="Genomic_DNA"/>
</dbReference>
<keyword evidence="2 4" id="KW-0863">Zinc-finger</keyword>
<sequence>MGGFGALSNSHLANSVLVFGPQTDLTISHLRPGFDPGELSRMSENMRHRVREAVSSGAHFEYHVAIEEHLAYARRLPLPRSCIFIHPIEGRIARLLERVGILWPLLVRAIAREQRLAKEGRSIDQAHKVVPPDSDVAWNLHDPEENLVLGSWGYSGKLATCRISPQQLCRLCRFPPRAHDWFCSGCLAHNVSKAMKCRRCGDQSTPVGIVAESWRPSDGRAKTLGSVADKGHRQGQDGAVWRMIRRLASSLRGRITALLLIALLSLFLRRGSRLLKL</sequence>
<dbReference type="PROSITE" id="PS01358">
    <property type="entry name" value="ZF_RANBP2_1"/>
    <property type="match status" value="1"/>
</dbReference>
<keyword evidence="3" id="KW-0862">Zinc</keyword>
<evidence type="ECO:0000256" key="4">
    <source>
        <dbReference type="PROSITE-ProRule" id="PRU00322"/>
    </source>
</evidence>
<keyword evidence="8" id="KW-1185">Reference proteome</keyword>
<evidence type="ECO:0000256" key="3">
    <source>
        <dbReference type="ARBA" id="ARBA00022833"/>
    </source>
</evidence>
<keyword evidence="5" id="KW-0812">Transmembrane</keyword>
<proteinExistence type="predicted"/>
<organism evidence="7 8">
    <name type="scientific">Durusdinium trenchii</name>
    <dbReference type="NCBI Taxonomy" id="1381693"/>
    <lineage>
        <taxon>Eukaryota</taxon>
        <taxon>Sar</taxon>
        <taxon>Alveolata</taxon>
        <taxon>Dinophyceae</taxon>
        <taxon>Suessiales</taxon>
        <taxon>Symbiodiniaceae</taxon>
        <taxon>Durusdinium</taxon>
    </lineage>
</organism>
<evidence type="ECO:0000313" key="7">
    <source>
        <dbReference type="EMBL" id="CAK9061462.1"/>
    </source>
</evidence>
<evidence type="ECO:0000313" key="8">
    <source>
        <dbReference type="Proteomes" id="UP001642484"/>
    </source>
</evidence>
<evidence type="ECO:0000256" key="1">
    <source>
        <dbReference type="ARBA" id="ARBA00022723"/>
    </source>
</evidence>
<keyword evidence="5" id="KW-1133">Transmembrane helix</keyword>
<name>A0ABP0NEE0_9DINO</name>
<dbReference type="PROSITE" id="PS50199">
    <property type="entry name" value="ZF_RANBP2_2"/>
    <property type="match status" value="1"/>
</dbReference>
<gene>
    <name evidence="7" type="ORF">CCMP2556_LOCUS30215</name>
</gene>
<evidence type="ECO:0000256" key="2">
    <source>
        <dbReference type="ARBA" id="ARBA00022771"/>
    </source>
</evidence>
<keyword evidence="5" id="KW-0472">Membrane</keyword>
<feature type="transmembrane region" description="Helical" evidence="5">
    <location>
        <begin position="251"/>
        <end position="268"/>
    </location>
</feature>
<feature type="domain" description="RanBP2-type" evidence="6">
    <location>
        <begin position="177"/>
        <end position="206"/>
    </location>
</feature>
<reference evidence="7 8" key="1">
    <citation type="submission" date="2024-02" db="EMBL/GenBank/DDBJ databases">
        <authorList>
            <person name="Chen Y."/>
            <person name="Shah S."/>
            <person name="Dougan E. K."/>
            <person name="Thang M."/>
            <person name="Chan C."/>
        </authorList>
    </citation>
    <scope>NUCLEOTIDE SEQUENCE [LARGE SCALE GENOMIC DNA]</scope>
</reference>
<dbReference type="Proteomes" id="UP001642484">
    <property type="component" value="Unassembled WGS sequence"/>
</dbReference>
<keyword evidence="1" id="KW-0479">Metal-binding</keyword>
<evidence type="ECO:0000259" key="6">
    <source>
        <dbReference type="PROSITE" id="PS50199"/>
    </source>
</evidence>